<dbReference type="SUPFAM" id="SSF159065">
    <property type="entry name" value="Dom34/Pelota N-terminal domain-like"/>
    <property type="match status" value="1"/>
</dbReference>
<dbReference type="GO" id="GO:0070966">
    <property type="term" value="P:nuclear-transcribed mRNA catabolic process, no-go decay"/>
    <property type="evidence" value="ECO:0007669"/>
    <property type="project" value="InterPro"/>
</dbReference>
<dbReference type="AlphaFoldDB" id="E0VTT1"/>
<evidence type="ECO:0000256" key="1">
    <source>
        <dbReference type="ARBA" id="ARBA00001968"/>
    </source>
</evidence>
<dbReference type="InterPro" id="IPR004405">
    <property type="entry name" value="TF_pelota"/>
</dbReference>
<dbReference type="Pfam" id="PF03465">
    <property type="entry name" value="eRF1_3"/>
    <property type="match status" value="1"/>
</dbReference>
<organism>
    <name type="scientific">Pediculus humanus subsp. corporis</name>
    <name type="common">Body louse</name>
    <dbReference type="NCBI Taxonomy" id="121224"/>
    <lineage>
        <taxon>Eukaryota</taxon>
        <taxon>Metazoa</taxon>
        <taxon>Ecdysozoa</taxon>
        <taxon>Arthropoda</taxon>
        <taxon>Hexapoda</taxon>
        <taxon>Insecta</taxon>
        <taxon>Pterygota</taxon>
        <taxon>Neoptera</taxon>
        <taxon>Paraneoptera</taxon>
        <taxon>Psocodea</taxon>
        <taxon>Troctomorpha</taxon>
        <taxon>Phthiraptera</taxon>
        <taxon>Anoplura</taxon>
        <taxon>Pediculidae</taxon>
        <taxon>Pediculus</taxon>
    </lineage>
</organism>
<dbReference type="InterPro" id="IPR038069">
    <property type="entry name" value="Pelota/DOM34_N"/>
</dbReference>
<keyword evidence="10" id="KW-1185">Reference proteome</keyword>
<dbReference type="InterPro" id="IPR005142">
    <property type="entry name" value="eRF1_3"/>
</dbReference>
<evidence type="ECO:0000256" key="6">
    <source>
        <dbReference type="RuleBase" id="RU362019"/>
    </source>
</evidence>
<evidence type="ECO:0000313" key="9">
    <source>
        <dbReference type="EnsemblMetazoa" id="PHUM437840-PA"/>
    </source>
</evidence>
<dbReference type="PANTHER" id="PTHR10853:SF0">
    <property type="entry name" value="PROTEIN PELOTA HOMOLOG"/>
    <property type="match status" value="1"/>
</dbReference>
<dbReference type="EMBL" id="DS235773">
    <property type="protein sequence ID" value="EEB16787.1"/>
    <property type="molecule type" value="Genomic_DNA"/>
</dbReference>
<dbReference type="Pfam" id="PF03464">
    <property type="entry name" value="eRF1_2"/>
    <property type="match status" value="1"/>
</dbReference>
<evidence type="ECO:0000256" key="5">
    <source>
        <dbReference type="ARBA" id="ARBA00022723"/>
    </source>
</evidence>
<dbReference type="GO" id="GO:0005737">
    <property type="term" value="C:cytoplasm"/>
    <property type="evidence" value="ECO:0007669"/>
    <property type="project" value="UniProtKB-SubCell"/>
</dbReference>
<dbReference type="eggNOG" id="KOG2869">
    <property type="taxonomic scope" value="Eukaryota"/>
</dbReference>
<dbReference type="VEuPathDB" id="VectorBase:PHUM437840"/>
<comment type="subcellular location">
    <subcellularLocation>
        <location evidence="2 6">Cytoplasm</location>
    </subcellularLocation>
</comment>
<dbReference type="InterPro" id="IPR042226">
    <property type="entry name" value="eFR1_2_sf"/>
</dbReference>
<gene>
    <name evidence="9" type="primary">8230594</name>
    <name evidence="8" type="ORF">Phum_PHUM437840</name>
</gene>
<keyword evidence="4 6" id="KW-0963">Cytoplasm</keyword>
<dbReference type="SUPFAM" id="SSF53137">
    <property type="entry name" value="Translational machinery components"/>
    <property type="match status" value="1"/>
</dbReference>
<protein>
    <recommendedName>
        <fullName evidence="6">Protein pelota homolog</fullName>
    </recommendedName>
</protein>
<dbReference type="GO" id="GO:0070481">
    <property type="term" value="P:nuclear-transcribed mRNA catabolic process, non-stop decay"/>
    <property type="evidence" value="ECO:0007669"/>
    <property type="project" value="InterPro"/>
</dbReference>
<dbReference type="OMA" id="DDLWHLK"/>
<dbReference type="CTD" id="8230594"/>
<dbReference type="FunCoup" id="E0VTT1">
    <property type="interactions" value="1733"/>
</dbReference>
<dbReference type="EnsemblMetazoa" id="PHUM437840-RA">
    <property type="protein sequence ID" value="PHUM437840-PA"/>
    <property type="gene ID" value="PHUM437840"/>
</dbReference>
<evidence type="ECO:0000259" key="7">
    <source>
        <dbReference type="SMART" id="SM01194"/>
    </source>
</evidence>
<dbReference type="PANTHER" id="PTHR10853">
    <property type="entry name" value="PELOTA"/>
    <property type="match status" value="1"/>
</dbReference>
<dbReference type="Proteomes" id="UP000009046">
    <property type="component" value="Unassembled WGS sequence"/>
</dbReference>
<proteinExistence type="inferred from homology"/>
<dbReference type="GO" id="GO:0046872">
    <property type="term" value="F:metal ion binding"/>
    <property type="evidence" value="ECO:0007669"/>
    <property type="project" value="UniProtKB-KW"/>
</dbReference>
<keyword evidence="5 6" id="KW-0479">Metal-binding</keyword>
<dbReference type="FunFam" id="3.30.420.60:FF:000002">
    <property type="entry name" value="Protein pelota homolog"/>
    <property type="match status" value="1"/>
</dbReference>
<dbReference type="GeneID" id="8230594"/>
<evidence type="ECO:0000256" key="3">
    <source>
        <dbReference type="ARBA" id="ARBA00009504"/>
    </source>
</evidence>
<dbReference type="NCBIfam" id="TIGR00111">
    <property type="entry name" value="pelota"/>
    <property type="match status" value="1"/>
</dbReference>
<evidence type="ECO:0000313" key="10">
    <source>
        <dbReference type="Proteomes" id="UP000009046"/>
    </source>
</evidence>
<dbReference type="SMART" id="SM01194">
    <property type="entry name" value="eRF1_1"/>
    <property type="match status" value="1"/>
</dbReference>
<dbReference type="OrthoDB" id="10249111at2759"/>
<dbReference type="Gene3D" id="2.30.30.870">
    <property type="entry name" value="Pelota, domain A"/>
    <property type="match status" value="1"/>
</dbReference>
<dbReference type="STRING" id="121224.E0VTT1"/>
<dbReference type="InterPro" id="IPR029064">
    <property type="entry name" value="Ribosomal_eL30-like_sf"/>
</dbReference>
<evidence type="ECO:0000256" key="2">
    <source>
        <dbReference type="ARBA" id="ARBA00004496"/>
    </source>
</evidence>
<evidence type="ECO:0000256" key="4">
    <source>
        <dbReference type="ARBA" id="ARBA00022490"/>
    </source>
</evidence>
<dbReference type="EMBL" id="AAZO01005347">
    <property type="status" value="NOT_ANNOTATED_CDS"/>
    <property type="molecule type" value="Genomic_DNA"/>
</dbReference>
<dbReference type="Gene3D" id="3.30.420.60">
    <property type="entry name" value="eRF1 domain 2"/>
    <property type="match status" value="1"/>
</dbReference>
<dbReference type="RefSeq" id="XP_002429525.1">
    <property type="nucleotide sequence ID" value="XM_002429480.1"/>
</dbReference>
<evidence type="ECO:0000313" key="8">
    <source>
        <dbReference type="EMBL" id="EEB16787.1"/>
    </source>
</evidence>
<dbReference type="InterPro" id="IPR058547">
    <property type="entry name" value="Pelota_N"/>
</dbReference>
<comment type="cofactor">
    <cofactor evidence="1 6">
        <name>a divalent metal cation</name>
        <dbReference type="ChEBI" id="CHEBI:60240"/>
    </cofactor>
</comment>
<reference evidence="8" key="1">
    <citation type="submission" date="2007-04" db="EMBL/GenBank/DDBJ databases">
        <title>Annotation of Pediculus humanus corporis strain USDA.</title>
        <authorList>
            <person name="Kirkness E."/>
            <person name="Hannick L."/>
            <person name="Hass B."/>
            <person name="Bruggner R."/>
            <person name="Lawson D."/>
            <person name="Bidwell S."/>
            <person name="Joardar V."/>
            <person name="Caler E."/>
            <person name="Walenz B."/>
            <person name="Inman J."/>
            <person name="Schobel S."/>
            <person name="Galinsky K."/>
            <person name="Amedeo P."/>
            <person name="Strausberg R."/>
        </authorList>
    </citation>
    <scope>NUCLEOTIDE SEQUENCE</scope>
    <source>
        <strain evidence="8">USDA</strain>
    </source>
</reference>
<reference evidence="8" key="2">
    <citation type="submission" date="2007-04" db="EMBL/GenBank/DDBJ databases">
        <title>The genome of the human body louse.</title>
        <authorList>
            <consortium name="The Human Body Louse Genome Consortium"/>
            <person name="Kirkness E."/>
            <person name="Walenz B."/>
            <person name="Hass B."/>
            <person name="Bruggner R."/>
            <person name="Strausberg R."/>
        </authorList>
    </citation>
    <scope>NUCLEOTIDE SEQUENCE</scope>
    <source>
        <strain evidence="8">USDA</strain>
    </source>
</reference>
<dbReference type="SUPFAM" id="SSF55315">
    <property type="entry name" value="L30e-like"/>
    <property type="match status" value="1"/>
</dbReference>
<dbReference type="GO" id="GO:0071025">
    <property type="term" value="P:RNA surveillance"/>
    <property type="evidence" value="ECO:0007669"/>
    <property type="project" value="InterPro"/>
</dbReference>
<dbReference type="InterPro" id="IPR005140">
    <property type="entry name" value="eRF1_Pelota-like_N"/>
</dbReference>
<dbReference type="FunFam" id="2.30.30.870:FF:000001">
    <property type="entry name" value="Protein pelota homolog"/>
    <property type="match status" value="1"/>
</dbReference>
<dbReference type="FunFam" id="3.30.1330.30:FF:000008">
    <property type="entry name" value="Protein pelota homolog"/>
    <property type="match status" value="1"/>
</dbReference>
<comment type="function">
    <text evidence="6">Component of the Pelota-HBS1L complex, a complex that recognizes stalled ribosomes and triggers the No-Go Decay (NGD) pathway. In the Pelota-HBS1L complex, pelo recognizes ribosomes stalled at the 3' end of an mRNA and engages stalled ribosomes by destabilizing mRNA in the mRNA channel.</text>
</comment>
<dbReference type="HOGENOM" id="CLU_023334_3_1_1"/>
<dbReference type="InParanoid" id="E0VTT1"/>
<sequence>MKLLHKYVEKDGGGFVVSLIPEEAEDMWHAYNLISEGDCVRASTIRKVQNESSTGSSTSSRIRTMLRIQVENIDFDTQACMLRLKGRNIEENQYVKMGAYHTLDLELNRKFELTKSEWDSVSLERVDMACDPTQNADLAAVVMQEGLAHICLVTSSMTLVRTKIDQVIPRKRKGNVQQHEKGLTKFFENVMQGILRHVNFDVVKCVLIASPGFVKDQFFEFMIQQAVKNDNKILLENKGKFVLVHSSSGFKHSLKEVLSDQVVVAKLADTKAAGEIRALESFYSMLQTEPAKAYYGLKHVEKAAESQAVEILLLSDNLFRMQDVSKRKRYVRLVDSVKDSGGDVKIFSSMHVSGEQLAQLTGVAAILRFPMPEIEDDEEDEQ</sequence>
<accession>E0VTT1</accession>
<dbReference type="Gene3D" id="3.30.1330.30">
    <property type="match status" value="1"/>
</dbReference>
<dbReference type="KEGG" id="phu:Phum_PHUM437840"/>
<reference evidence="9" key="3">
    <citation type="submission" date="2020-05" db="UniProtKB">
        <authorList>
            <consortium name="EnsemblMetazoa"/>
        </authorList>
    </citation>
    <scope>IDENTIFICATION</scope>
    <source>
        <strain evidence="9">USDA</strain>
    </source>
</reference>
<feature type="domain" description="eRF1/Pelota-like N-terminal" evidence="7">
    <location>
        <begin position="1"/>
        <end position="131"/>
    </location>
</feature>
<dbReference type="GO" id="GO:0070651">
    <property type="term" value="P:nonfunctional rRNA decay"/>
    <property type="evidence" value="ECO:0007669"/>
    <property type="project" value="TreeGrafter"/>
</dbReference>
<dbReference type="GO" id="GO:0032790">
    <property type="term" value="P:ribosome disassembly"/>
    <property type="evidence" value="ECO:0007669"/>
    <property type="project" value="TreeGrafter"/>
</dbReference>
<dbReference type="InterPro" id="IPR005141">
    <property type="entry name" value="eRF1_2"/>
</dbReference>
<name>E0VTT1_PEDHC</name>
<comment type="similarity">
    <text evidence="3 6">Belongs to the eukaryotic release factor 1 family. Pelota subfamily.</text>
</comment>
<dbReference type="Pfam" id="PF26356">
    <property type="entry name" value="Pelota_N"/>
    <property type="match status" value="1"/>
</dbReference>